<dbReference type="AlphaFoldDB" id="G7E6Q3"/>
<reference evidence="2 3" key="1">
    <citation type="journal article" date="2011" name="J. Gen. Appl. Microbiol.">
        <title>Draft genome sequencing of the enigmatic basidiomycete Mixia osmundae.</title>
        <authorList>
            <person name="Nishida H."/>
            <person name="Nagatsuka Y."/>
            <person name="Sugiyama J."/>
        </authorList>
    </citation>
    <scope>NUCLEOTIDE SEQUENCE [LARGE SCALE GENOMIC DNA]</scope>
    <source>
        <strain evidence="3">CBS 9802 / IAM 14324 / JCM 22182 / KY 12970</strain>
    </source>
</reference>
<comment type="caution">
    <text evidence="2">The sequence shown here is derived from an EMBL/GenBank/DDBJ whole genome shotgun (WGS) entry which is preliminary data.</text>
</comment>
<dbReference type="EMBL" id="BABT02000153">
    <property type="protein sequence ID" value="GAA98513.1"/>
    <property type="molecule type" value="Genomic_DNA"/>
</dbReference>
<evidence type="ECO:0000313" key="2">
    <source>
        <dbReference type="EMBL" id="GAA98513.1"/>
    </source>
</evidence>
<dbReference type="HOGENOM" id="CLU_1421738_0_0_1"/>
<dbReference type="InParanoid" id="G7E6Q3"/>
<keyword evidence="1" id="KW-0732">Signal</keyword>
<feature type="chain" id="PRO_5009955851" evidence="1">
    <location>
        <begin position="18"/>
        <end position="191"/>
    </location>
</feature>
<organism evidence="2 3">
    <name type="scientific">Mixia osmundae (strain CBS 9802 / IAM 14324 / JCM 22182 / KY 12970)</name>
    <dbReference type="NCBI Taxonomy" id="764103"/>
    <lineage>
        <taxon>Eukaryota</taxon>
        <taxon>Fungi</taxon>
        <taxon>Dikarya</taxon>
        <taxon>Basidiomycota</taxon>
        <taxon>Pucciniomycotina</taxon>
        <taxon>Mixiomycetes</taxon>
        <taxon>Mixiales</taxon>
        <taxon>Mixiaceae</taxon>
        <taxon>Mixia</taxon>
    </lineage>
</organism>
<proteinExistence type="predicted"/>
<evidence type="ECO:0000313" key="3">
    <source>
        <dbReference type="Proteomes" id="UP000009131"/>
    </source>
</evidence>
<feature type="signal peptide" evidence="1">
    <location>
        <begin position="1"/>
        <end position="17"/>
    </location>
</feature>
<gene>
    <name evidence="2" type="primary">Mo05199</name>
    <name evidence="2" type="ORF">E5Q_05199</name>
</gene>
<sequence>MFRRLLLSSACLSVCLSNPIDPITEPQLVRFRPSISYAVKCIIGNDYRVFFGSDSRDSSFELLATSNRPGSHRIQDWSFEVLRKGPFKVVEAEKVYTRDEMHPALRIWAVLEDHPMNRGYDRACTGELGTYMLADFIRETIEFDPDPDFYMECPRSKVDWTLVPWPPEITTCNDQLHAEWIDKYHPPIEVS</sequence>
<accession>G7E6Q3</accession>
<dbReference type="Proteomes" id="UP000009131">
    <property type="component" value="Unassembled WGS sequence"/>
</dbReference>
<reference evidence="2 3" key="2">
    <citation type="journal article" date="2012" name="Open Biol.">
        <title>Characteristics of nucleosomes and linker DNA regions on the genome of the basidiomycete Mixia osmundae revealed by mono- and dinucleosome mapping.</title>
        <authorList>
            <person name="Nishida H."/>
            <person name="Kondo S."/>
            <person name="Matsumoto T."/>
            <person name="Suzuki Y."/>
            <person name="Yoshikawa H."/>
            <person name="Taylor T.D."/>
            <person name="Sugiyama J."/>
        </authorList>
    </citation>
    <scope>NUCLEOTIDE SEQUENCE [LARGE SCALE GENOMIC DNA]</scope>
    <source>
        <strain evidence="3">CBS 9802 / IAM 14324 / JCM 22182 / KY 12970</strain>
    </source>
</reference>
<name>G7E6Q3_MIXOS</name>
<keyword evidence="3" id="KW-1185">Reference proteome</keyword>
<evidence type="ECO:0000256" key="1">
    <source>
        <dbReference type="SAM" id="SignalP"/>
    </source>
</evidence>
<dbReference type="RefSeq" id="XP_014567666.1">
    <property type="nucleotide sequence ID" value="XM_014712180.1"/>
</dbReference>
<protein>
    <submittedName>
        <fullName evidence="2">Uncharacterized protein</fullName>
    </submittedName>
</protein>